<feature type="compositionally biased region" description="Basic residues" evidence="1">
    <location>
        <begin position="65"/>
        <end position="76"/>
    </location>
</feature>
<feature type="compositionally biased region" description="Low complexity" evidence="1">
    <location>
        <begin position="79"/>
        <end position="99"/>
    </location>
</feature>
<evidence type="ECO:0000259" key="2">
    <source>
        <dbReference type="PROSITE" id="PS50217"/>
    </source>
</evidence>
<feature type="region of interest" description="Disordered" evidence="1">
    <location>
        <begin position="176"/>
        <end position="221"/>
    </location>
</feature>
<feature type="domain" description="BZIP" evidence="2">
    <location>
        <begin position="727"/>
        <end position="790"/>
    </location>
</feature>
<protein>
    <submittedName>
        <fullName evidence="3">G4314 protein</fullName>
    </submittedName>
</protein>
<proteinExistence type="predicted"/>
<dbReference type="Gene3D" id="1.20.5.170">
    <property type="match status" value="1"/>
</dbReference>
<keyword evidence="4" id="KW-1185">Reference proteome</keyword>
<dbReference type="SMART" id="SM00338">
    <property type="entry name" value="BRLZ"/>
    <property type="match status" value="1"/>
</dbReference>
<feature type="compositionally biased region" description="Polar residues" evidence="1">
    <location>
        <begin position="283"/>
        <end position="293"/>
    </location>
</feature>
<evidence type="ECO:0000313" key="4">
    <source>
        <dbReference type="Proteomes" id="UP001497392"/>
    </source>
</evidence>
<dbReference type="InterPro" id="IPR046347">
    <property type="entry name" value="bZIP_sf"/>
</dbReference>
<feature type="region of interest" description="Disordered" evidence="1">
    <location>
        <begin position="266"/>
        <end position="293"/>
    </location>
</feature>
<feature type="region of interest" description="Disordered" evidence="1">
    <location>
        <begin position="702"/>
        <end position="759"/>
    </location>
</feature>
<evidence type="ECO:0000313" key="3">
    <source>
        <dbReference type="EMBL" id="CAL5222024.1"/>
    </source>
</evidence>
<feature type="region of interest" description="Disordered" evidence="1">
    <location>
        <begin position="668"/>
        <end position="690"/>
    </location>
</feature>
<dbReference type="SUPFAM" id="SSF57959">
    <property type="entry name" value="Leucine zipper domain"/>
    <property type="match status" value="1"/>
</dbReference>
<feature type="compositionally biased region" description="Pro residues" evidence="1">
    <location>
        <begin position="668"/>
        <end position="678"/>
    </location>
</feature>
<feature type="region of interest" description="Disordered" evidence="1">
    <location>
        <begin position="1"/>
        <end position="161"/>
    </location>
</feature>
<dbReference type="Pfam" id="PF00170">
    <property type="entry name" value="bZIP_1"/>
    <property type="match status" value="1"/>
</dbReference>
<sequence length="833" mass="88222">MQRSQEPEPAPDQEGSSLRPSAQHGSSPSGDTISLERAPDGMQQAPPRLKEGEGEQEESSLISVRSRRSRARRRPRPQQPEQAPASASARAPAAAAAAAHDLAPDTAGSHMPQHARKRARMEPDQAPGRTGAETLQQASVARPAQAFTPIGTPQRLSTPEAAEIRSDMIAQYAPGTQHDFHASGVGTPPTPAPQAARGQAQIDTPAGPALGGTQEHHQALLQHSTAMQKEASVPMQLHGSGVPLSAQTRAVLGSLESVWAARQPTLSAPAQQHAPVPVPGQPSGSTPNVPTPDQQALLSALLRAITRHKQPGMDAGRSEAPPQSDSSPAFPLRPKAIRRGLSPQPSAFRVVEQAAAAVSAPAMDPLAILAHLASQQQATTALRQPQLPQQSSVPIPGQGMLAVAQMLAQQPGSFSAGDSAMRERHPDLWRRVFLAGQPGQAGQADQAQPDFGQSLEQKYKSLSNQDPSSIMFKARSQLPNPFAQLSSQPLQTKLPDLATPQKKPSRRRAAMPDLTEGGGDSDTVSVLSQHHSLKPEPEVTGPLESTHTIPEALKSEAARVRKELAGALDFSGSSKPGLPTQLQSFSQEIAPKGTVPSQDLAKAARSALLGGQHSSVASMGRMSMHFRQSDVSAASYQVLDTILSQAHREGGQIMSSELEKFVAHPPAPIAAALPPPESPKAASLAGARLQSHQTPFQALLRKSSVSVPPVSPSADTGDGGNPFGMPEDKAERRKANNRESARRTRAKKSTRLSELEDENGQLKTQLQGVQQQLSELRALLQTLPQISQQHRQLIEENDSLRLEVQGLRSLMQGFGPAARAAGLQPPGGSQPPR</sequence>
<accession>A0ABP1FQ18</accession>
<feature type="compositionally biased region" description="Basic and acidic residues" evidence="1">
    <location>
        <begin position="726"/>
        <end position="742"/>
    </location>
</feature>
<dbReference type="Proteomes" id="UP001497392">
    <property type="component" value="Unassembled WGS sequence"/>
</dbReference>
<name>A0ABP1FQ18_9CHLO</name>
<comment type="caution">
    <text evidence="3">The sequence shown here is derived from an EMBL/GenBank/DDBJ whole genome shotgun (WGS) entry which is preliminary data.</text>
</comment>
<dbReference type="EMBL" id="CAXHTA020000006">
    <property type="protein sequence ID" value="CAL5222024.1"/>
    <property type="molecule type" value="Genomic_DNA"/>
</dbReference>
<dbReference type="PROSITE" id="PS50217">
    <property type="entry name" value="BZIP"/>
    <property type="match status" value="1"/>
</dbReference>
<feature type="region of interest" description="Disordered" evidence="1">
    <location>
        <begin position="486"/>
        <end position="545"/>
    </location>
</feature>
<feature type="region of interest" description="Disordered" evidence="1">
    <location>
        <begin position="310"/>
        <end position="339"/>
    </location>
</feature>
<dbReference type="InterPro" id="IPR004827">
    <property type="entry name" value="bZIP"/>
</dbReference>
<reference evidence="3 4" key="1">
    <citation type="submission" date="2024-06" db="EMBL/GenBank/DDBJ databases">
        <authorList>
            <person name="Kraege A."/>
            <person name="Thomma B."/>
        </authorList>
    </citation>
    <scope>NUCLEOTIDE SEQUENCE [LARGE SCALE GENOMIC DNA]</scope>
</reference>
<organism evidence="3 4">
    <name type="scientific">Coccomyxa viridis</name>
    <dbReference type="NCBI Taxonomy" id="1274662"/>
    <lineage>
        <taxon>Eukaryota</taxon>
        <taxon>Viridiplantae</taxon>
        <taxon>Chlorophyta</taxon>
        <taxon>core chlorophytes</taxon>
        <taxon>Trebouxiophyceae</taxon>
        <taxon>Trebouxiophyceae incertae sedis</taxon>
        <taxon>Coccomyxaceae</taxon>
        <taxon>Coccomyxa</taxon>
    </lineage>
</organism>
<feature type="compositionally biased region" description="Polar residues" evidence="1">
    <location>
        <begin position="14"/>
        <end position="32"/>
    </location>
</feature>
<evidence type="ECO:0000256" key="1">
    <source>
        <dbReference type="SAM" id="MobiDB-lite"/>
    </source>
</evidence>
<gene>
    <name evidence="3" type="primary">g4314</name>
    <name evidence="3" type="ORF">VP750_LOCUS3683</name>
</gene>